<accession>A0A5P8M3W2</accession>
<proteinExistence type="predicted"/>
<name>A0A5P8M3W2_9LACO</name>
<gene>
    <name evidence="1" type="ORF">D1010_07170</name>
</gene>
<dbReference type="KEGG" id="lhb:D1010_07170"/>
<dbReference type="Proteomes" id="UP000326779">
    <property type="component" value="Chromosome"/>
</dbReference>
<dbReference type="EMBL" id="CP045143">
    <property type="protein sequence ID" value="QFR23198.1"/>
    <property type="molecule type" value="Genomic_DNA"/>
</dbReference>
<dbReference type="AlphaFoldDB" id="A0A5P8M3W2"/>
<evidence type="ECO:0000313" key="2">
    <source>
        <dbReference type="Proteomes" id="UP000326779"/>
    </source>
</evidence>
<sequence>MAERVIASVSAGDIYARKERQMRDALLEIIDNIRQNREIIDDPDLQQTTELAANALNDLEWIDAHEQGTDARKGLQ</sequence>
<organism evidence="1 2">
    <name type="scientific">Schleiferilactobacillus harbinensis</name>
    <dbReference type="NCBI Taxonomy" id="304207"/>
    <lineage>
        <taxon>Bacteria</taxon>
        <taxon>Bacillati</taxon>
        <taxon>Bacillota</taxon>
        <taxon>Bacilli</taxon>
        <taxon>Lactobacillales</taxon>
        <taxon>Lactobacillaceae</taxon>
        <taxon>Schleiferilactobacillus</taxon>
    </lineage>
</organism>
<dbReference type="RefSeq" id="WP_152260598.1">
    <property type="nucleotide sequence ID" value="NZ_CP045143.1"/>
</dbReference>
<protein>
    <submittedName>
        <fullName evidence="1">Uncharacterized protein</fullName>
    </submittedName>
</protein>
<evidence type="ECO:0000313" key="1">
    <source>
        <dbReference type="EMBL" id="QFR23198.1"/>
    </source>
</evidence>
<reference evidence="1 2" key="1">
    <citation type="submission" date="2019-10" db="EMBL/GenBank/DDBJ databases">
        <title>The completed genome of Lactobacillus harbinensis M1.</title>
        <authorList>
            <person name="Zheng Y."/>
        </authorList>
    </citation>
    <scope>NUCLEOTIDE SEQUENCE [LARGE SCALE GENOMIC DNA]</scope>
    <source>
        <strain evidence="1 2">M1</strain>
    </source>
</reference>